<dbReference type="Pfam" id="PF01177">
    <property type="entry name" value="Asp_Glu_race"/>
    <property type="match status" value="1"/>
</dbReference>
<organism evidence="3 4">
    <name type="scientific">Turnera subulata</name>
    <dbReference type="NCBI Taxonomy" id="218843"/>
    <lineage>
        <taxon>Eukaryota</taxon>
        <taxon>Viridiplantae</taxon>
        <taxon>Streptophyta</taxon>
        <taxon>Embryophyta</taxon>
        <taxon>Tracheophyta</taxon>
        <taxon>Spermatophyta</taxon>
        <taxon>Magnoliopsida</taxon>
        <taxon>eudicotyledons</taxon>
        <taxon>Gunneridae</taxon>
        <taxon>Pentapetalae</taxon>
        <taxon>rosids</taxon>
        <taxon>fabids</taxon>
        <taxon>Malpighiales</taxon>
        <taxon>Passifloraceae</taxon>
        <taxon>Turnera</taxon>
    </lineage>
</organism>
<dbReference type="PANTHER" id="PTHR21198">
    <property type="entry name" value="GLUTAMATE RACEMASE"/>
    <property type="match status" value="1"/>
</dbReference>
<sequence length="324" mass="35772">MTISFEKLKFTSVLPTSNVQKNRNQHSCARPSLSVAVRCSSVLVQNNESDNSPRSRKIPGPSKSLKENQTPNALLNQRNTVGIIGGVSVFSTLIFLEKLVWWSSRDGQECIPFVVCSDPALSTVLPLNISTHPCSFSPIVDNLRRKRNFLEQSGAGCVVMPCHLSHAWYDAISEDCSKPFFHTGDCVASELKQAELKPLEVGGEVKIGVLATNETLTAGFYQLKLQSQGFEVVLPDEATMNHILLPAIEAFSRRDVEGARNLLRVAIQVLLVKGVNIVVLASDEIQGLLPHGDPLLRKCINPMDALARSTLRWAKMHRERPVRL</sequence>
<evidence type="ECO:0000313" key="4">
    <source>
        <dbReference type="Proteomes" id="UP001141552"/>
    </source>
</evidence>
<evidence type="ECO:0000313" key="3">
    <source>
        <dbReference type="EMBL" id="KAJ4842109.1"/>
    </source>
</evidence>
<evidence type="ECO:0008006" key="5">
    <source>
        <dbReference type="Google" id="ProtNLM"/>
    </source>
</evidence>
<evidence type="ECO:0000256" key="2">
    <source>
        <dbReference type="SAM" id="MobiDB-lite"/>
    </source>
</evidence>
<dbReference type="AlphaFoldDB" id="A0A9Q0G4D7"/>
<name>A0A9Q0G4D7_9ROSI</name>
<reference evidence="3" key="2">
    <citation type="journal article" date="2023" name="Plants (Basel)">
        <title>Annotation of the Turnera subulata (Passifloraceae) Draft Genome Reveals the S-Locus Evolved after the Divergence of Turneroideae from Passifloroideae in a Stepwise Manner.</title>
        <authorList>
            <person name="Henning P.M."/>
            <person name="Roalson E.H."/>
            <person name="Mir W."/>
            <person name="McCubbin A.G."/>
            <person name="Shore J.S."/>
        </authorList>
    </citation>
    <scope>NUCLEOTIDE SEQUENCE</scope>
    <source>
        <strain evidence="3">F60SS</strain>
    </source>
</reference>
<reference evidence="3" key="1">
    <citation type="submission" date="2022-02" db="EMBL/GenBank/DDBJ databases">
        <authorList>
            <person name="Henning P.M."/>
            <person name="McCubbin A.G."/>
            <person name="Shore J.S."/>
        </authorList>
    </citation>
    <scope>NUCLEOTIDE SEQUENCE</scope>
    <source>
        <strain evidence="3">F60SS</strain>
        <tissue evidence="3">Leaves</tissue>
    </source>
</reference>
<dbReference type="InterPro" id="IPR015942">
    <property type="entry name" value="Asp/Glu/hydantoin_racemase"/>
</dbReference>
<gene>
    <name evidence="3" type="ORF">Tsubulata_033929</name>
</gene>
<comment type="caution">
    <text evidence="3">The sequence shown here is derived from an EMBL/GenBank/DDBJ whole genome shotgun (WGS) entry which is preliminary data.</text>
</comment>
<accession>A0A9Q0G4D7</accession>
<dbReference type="GO" id="GO:0047661">
    <property type="term" value="F:amino-acid racemase activity"/>
    <property type="evidence" value="ECO:0007669"/>
    <property type="project" value="InterPro"/>
</dbReference>
<keyword evidence="1" id="KW-0413">Isomerase</keyword>
<feature type="region of interest" description="Disordered" evidence="2">
    <location>
        <begin position="46"/>
        <end position="69"/>
    </location>
</feature>
<proteinExistence type="predicted"/>
<dbReference type="EMBL" id="JAKUCV010002590">
    <property type="protein sequence ID" value="KAJ4842109.1"/>
    <property type="molecule type" value="Genomic_DNA"/>
</dbReference>
<dbReference type="SUPFAM" id="SSF53681">
    <property type="entry name" value="Aspartate/glutamate racemase"/>
    <property type="match status" value="2"/>
</dbReference>
<dbReference type="Gene3D" id="3.40.50.1860">
    <property type="match status" value="2"/>
</dbReference>
<keyword evidence="4" id="KW-1185">Reference proteome</keyword>
<evidence type="ECO:0000256" key="1">
    <source>
        <dbReference type="ARBA" id="ARBA00023235"/>
    </source>
</evidence>
<dbReference type="Proteomes" id="UP001141552">
    <property type="component" value="Unassembled WGS sequence"/>
</dbReference>
<dbReference type="OrthoDB" id="187836at2759"/>
<protein>
    <recommendedName>
        <fullName evidence="5">Aspartate racemase</fullName>
    </recommendedName>
</protein>
<dbReference type="PANTHER" id="PTHR21198:SF9">
    <property type="entry name" value="ASPARTATE RACEMASE"/>
    <property type="match status" value="1"/>
</dbReference>
<dbReference type="InterPro" id="IPR001920">
    <property type="entry name" value="Asp/Glu_race"/>
</dbReference>